<dbReference type="Pfam" id="PF13229">
    <property type="entry name" value="Beta_helix"/>
    <property type="match status" value="1"/>
</dbReference>
<proteinExistence type="predicted"/>
<dbReference type="InterPro" id="IPR011050">
    <property type="entry name" value="Pectin_lyase_fold/virulence"/>
</dbReference>
<organism evidence="2 3">
    <name type="scientific">Listeria floridensis FSL S10-1187</name>
    <dbReference type="NCBI Taxonomy" id="1265817"/>
    <lineage>
        <taxon>Bacteria</taxon>
        <taxon>Bacillati</taxon>
        <taxon>Bacillota</taxon>
        <taxon>Bacilli</taxon>
        <taxon>Bacillales</taxon>
        <taxon>Listeriaceae</taxon>
        <taxon>Listeria</taxon>
    </lineage>
</organism>
<dbReference type="SUPFAM" id="SSF51126">
    <property type="entry name" value="Pectin lyase-like"/>
    <property type="match status" value="1"/>
</dbReference>
<gene>
    <name evidence="2" type="ORF">MFLO_15548</name>
</gene>
<dbReference type="EMBL" id="AODF01000053">
    <property type="protein sequence ID" value="EUJ25303.1"/>
    <property type="molecule type" value="Genomic_DNA"/>
</dbReference>
<accession>A0ABN0RBD5</accession>
<evidence type="ECO:0000313" key="3">
    <source>
        <dbReference type="Proteomes" id="UP000019249"/>
    </source>
</evidence>
<comment type="caution">
    <text evidence="2">The sequence shown here is derived from an EMBL/GenBank/DDBJ whole genome shotgun (WGS) entry which is preliminary data.</text>
</comment>
<protein>
    <recommendedName>
        <fullName evidence="1">Right handed beta helix domain-containing protein</fullName>
    </recommendedName>
</protein>
<dbReference type="InterPro" id="IPR039448">
    <property type="entry name" value="Beta_helix"/>
</dbReference>
<feature type="non-terminal residue" evidence="2">
    <location>
        <position position="303"/>
    </location>
</feature>
<dbReference type="Gene3D" id="2.160.20.10">
    <property type="entry name" value="Single-stranded right-handed beta-helix, Pectin lyase-like"/>
    <property type="match status" value="1"/>
</dbReference>
<evidence type="ECO:0000313" key="2">
    <source>
        <dbReference type="EMBL" id="EUJ25303.1"/>
    </source>
</evidence>
<reference evidence="2 3" key="1">
    <citation type="journal article" date="2014" name="Int. J. Syst. Evol. Microbiol.">
        <title>Listeria floridensis sp. nov., Listeria aquatica sp. nov., Listeria cornellensis sp. nov., Listeria riparia sp. nov. and Listeria grandensis sp. nov., from agricultural and natural environments.</title>
        <authorList>
            <person name="den Bakker H.C."/>
            <person name="Warchocki S."/>
            <person name="Wright E.M."/>
            <person name="Allred A.F."/>
            <person name="Ahlstrom C."/>
            <person name="Manuel C.S."/>
            <person name="Stasiewicz M.J."/>
            <person name="Burrell A."/>
            <person name="Roof S."/>
            <person name="Strawn L."/>
            <person name="Fortes E.D."/>
            <person name="Nightingale K.K."/>
            <person name="Kephart D."/>
            <person name="Wiedmann M."/>
        </authorList>
    </citation>
    <scope>NUCLEOTIDE SEQUENCE [LARGE SCALE GENOMIC DNA]</scope>
    <source>
        <strain evidence="2 3">FSL S10-1187</strain>
    </source>
</reference>
<keyword evidence="3" id="KW-1185">Reference proteome</keyword>
<dbReference type="InterPro" id="IPR012334">
    <property type="entry name" value="Pectin_lyas_fold"/>
</dbReference>
<dbReference type="Proteomes" id="UP000019249">
    <property type="component" value="Unassembled WGS sequence"/>
</dbReference>
<feature type="domain" description="Right handed beta helix" evidence="1">
    <location>
        <begin position="5"/>
        <end position="56"/>
    </location>
</feature>
<name>A0ABN0RBD5_9LIST</name>
<evidence type="ECO:0000259" key="1">
    <source>
        <dbReference type="Pfam" id="PF13229"/>
    </source>
</evidence>
<sequence>MGYLAGISVEYSKNVMIRNNTIEDVGRAGIQIYRGNQHVTVDQNSVKNWMQRYGVYHLLQVSNNPMFDGGIDSYGPHNYDLTWTRNEVRLPGNVRREANTDRITTLAATPATNPEPNPCNPDLRTRMEAKYQAAQNQNGPWSEEMQKKYDLIRKGPHTLYTPYRLSGARKVRMENNKALVRSSEASNFLFAATRTVNSRKREDGETFDYAVDEKLQPLRKRVTGFASDIVIKDNDLTIEGEVKQPLRIVAAKQDLYASTEQPDVYGQLKMKSQVNAGEDATQMGVELLNNRFTLHGRIHSQDD</sequence>